<comment type="caution">
    <text evidence="1">The sequence shown here is derived from an EMBL/GenBank/DDBJ whole genome shotgun (WGS) entry which is preliminary data.</text>
</comment>
<reference evidence="2" key="1">
    <citation type="journal article" date="2019" name="Int. J. Syst. Evol. Microbiol.">
        <title>The Global Catalogue of Microorganisms (GCM) 10K type strain sequencing project: providing services to taxonomists for standard genome sequencing and annotation.</title>
        <authorList>
            <consortium name="The Broad Institute Genomics Platform"/>
            <consortium name="The Broad Institute Genome Sequencing Center for Infectious Disease"/>
            <person name="Wu L."/>
            <person name="Ma J."/>
        </authorList>
    </citation>
    <scope>NUCLEOTIDE SEQUENCE [LARGE SCALE GENOMIC DNA]</scope>
    <source>
        <strain evidence="2">JCM 13002</strain>
    </source>
</reference>
<accession>A0ABP4E4X1</accession>
<proteinExistence type="predicted"/>
<name>A0ABP4E4X1_9ACTN</name>
<dbReference type="Proteomes" id="UP001499987">
    <property type="component" value="Unassembled WGS sequence"/>
</dbReference>
<gene>
    <name evidence="1" type="ORF">GCM10009663_39000</name>
</gene>
<sequence>MRVETTLSALAAQLRPSRPGPLVPVLPALHDLLPERGLRPGTVVSVGGDTSLMLALAAAATTAGTWCAAVGLQGLGLVAAAELGVALDRLLLAENPGERWPEVATALADAVGIMLLRPTGTVAGPLAARLPAVARRTGCALVVAGPWPGAQVRLDVVDRSWVGVGQGRGRLRARRITVASGGRGAAAVGRQTQLWLPDADGAIRRAGPAHRAAGVPAQARYAAAERGPLAVV</sequence>
<dbReference type="EMBL" id="BAAALD010000036">
    <property type="protein sequence ID" value="GAA1091387.1"/>
    <property type="molecule type" value="Genomic_DNA"/>
</dbReference>
<organism evidence="1 2">
    <name type="scientific">Kitasatospora arboriphila</name>
    <dbReference type="NCBI Taxonomy" id="258052"/>
    <lineage>
        <taxon>Bacteria</taxon>
        <taxon>Bacillati</taxon>
        <taxon>Actinomycetota</taxon>
        <taxon>Actinomycetes</taxon>
        <taxon>Kitasatosporales</taxon>
        <taxon>Streptomycetaceae</taxon>
        <taxon>Kitasatospora</taxon>
    </lineage>
</organism>
<evidence type="ECO:0000313" key="2">
    <source>
        <dbReference type="Proteomes" id="UP001499987"/>
    </source>
</evidence>
<evidence type="ECO:0000313" key="1">
    <source>
        <dbReference type="EMBL" id="GAA1091387.1"/>
    </source>
</evidence>
<protein>
    <submittedName>
        <fullName evidence="1">Uncharacterized protein</fullName>
    </submittedName>
</protein>
<keyword evidence="2" id="KW-1185">Reference proteome</keyword>